<accession>A0A1B6MJ74</accession>
<proteinExistence type="predicted"/>
<dbReference type="AlphaFoldDB" id="A0A1B6MJ74"/>
<evidence type="ECO:0000313" key="2">
    <source>
        <dbReference type="EMBL" id="JAT35998.1"/>
    </source>
</evidence>
<sequence length="115" mass="12847">MMTNKENVQGMTLQRDAQARRRTRATTTNTDTRRQPAKEQWNRSTKNHPSDSVKTTNGRWRRPLHLTSSSSIGSTDTSLDLSGLCRCDEACCCIDRDAMADTVSLSSRSPRLAST</sequence>
<feature type="compositionally biased region" description="Polar residues" evidence="1">
    <location>
        <begin position="1"/>
        <end position="11"/>
    </location>
</feature>
<gene>
    <name evidence="2" type="ORF">g.26287</name>
</gene>
<feature type="compositionally biased region" description="Low complexity" evidence="1">
    <location>
        <begin position="66"/>
        <end position="78"/>
    </location>
</feature>
<feature type="compositionally biased region" description="Basic and acidic residues" evidence="1">
    <location>
        <begin position="31"/>
        <end position="41"/>
    </location>
</feature>
<organism evidence="2">
    <name type="scientific">Graphocephala atropunctata</name>
    <dbReference type="NCBI Taxonomy" id="36148"/>
    <lineage>
        <taxon>Eukaryota</taxon>
        <taxon>Metazoa</taxon>
        <taxon>Ecdysozoa</taxon>
        <taxon>Arthropoda</taxon>
        <taxon>Hexapoda</taxon>
        <taxon>Insecta</taxon>
        <taxon>Pterygota</taxon>
        <taxon>Neoptera</taxon>
        <taxon>Paraneoptera</taxon>
        <taxon>Hemiptera</taxon>
        <taxon>Auchenorrhyncha</taxon>
        <taxon>Membracoidea</taxon>
        <taxon>Cicadellidae</taxon>
        <taxon>Cicadellinae</taxon>
        <taxon>Cicadellini</taxon>
        <taxon>Graphocephala</taxon>
    </lineage>
</organism>
<dbReference type="EMBL" id="GEBQ01003979">
    <property type="protein sequence ID" value="JAT35998.1"/>
    <property type="molecule type" value="Transcribed_RNA"/>
</dbReference>
<reference evidence="2" key="1">
    <citation type="submission" date="2015-11" db="EMBL/GenBank/DDBJ databases">
        <title>De novo transcriptome assembly of four potential Pierce s Disease insect vectors from Arizona vineyards.</title>
        <authorList>
            <person name="Tassone E.E."/>
        </authorList>
    </citation>
    <scope>NUCLEOTIDE SEQUENCE</scope>
</reference>
<feature type="region of interest" description="Disordered" evidence="1">
    <location>
        <begin position="1"/>
        <end position="78"/>
    </location>
</feature>
<name>A0A1B6MJ74_9HEMI</name>
<feature type="non-terminal residue" evidence="2">
    <location>
        <position position="115"/>
    </location>
</feature>
<evidence type="ECO:0000256" key="1">
    <source>
        <dbReference type="SAM" id="MobiDB-lite"/>
    </source>
</evidence>
<protein>
    <submittedName>
        <fullName evidence="2">Uncharacterized protein</fullName>
    </submittedName>
</protein>